<evidence type="ECO:0000256" key="19">
    <source>
        <dbReference type="ARBA" id="ARBA00023242"/>
    </source>
</evidence>
<protein>
    <submittedName>
        <fullName evidence="27">Pol protein</fullName>
    </submittedName>
</protein>
<dbReference type="CDD" id="cd09272">
    <property type="entry name" value="RNase_HI_RT_Ty1"/>
    <property type="match status" value="1"/>
</dbReference>
<evidence type="ECO:0000256" key="25">
    <source>
        <dbReference type="SAM" id="MobiDB-lite"/>
    </source>
</evidence>
<comment type="subcellular location">
    <subcellularLocation>
        <location evidence="3">Cytoplasm</location>
    </subcellularLocation>
    <subcellularLocation>
        <location evidence="2">Nucleus</location>
    </subcellularLocation>
</comment>
<dbReference type="GO" id="GO:0046872">
    <property type="term" value="F:metal ion binding"/>
    <property type="evidence" value="ECO:0007669"/>
    <property type="project" value="UniProtKB-KW"/>
</dbReference>
<dbReference type="InterPro" id="IPR036397">
    <property type="entry name" value="RNaseH_sf"/>
</dbReference>
<comment type="function">
    <text evidence="22">Integrase (IN) targets the VLP to the nucleus, where a subparticle preintegration complex (PIC) containing at least integrase and the newly synthesized dsDNA copy of the retrotransposon must transit the nuclear membrane. Once in the nucleus, integrase performs the integration of the dsDNA into the host genome.</text>
</comment>
<evidence type="ECO:0000256" key="4">
    <source>
        <dbReference type="ARBA" id="ARBA00022490"/>
    </source>
</evidence>
<evidence type="ECO:0000256" key="23">
    <source>
        <dbReference type="ARBA" id="ARBA00048173"/>
    </source>
</evidence>
<evidence type="ECO:0000256" key="17">
    <source>
        <dbReference type="ARBA" id="ARBA00023125"/>
    </source>
</evidence>
<evidence type="ECO:0000259" key="26">
    <source>
        <dbReference type="PROSITE" id="PS50994"/>
    </source>
</evidence>
<dbReference type="GO" id="GO:0003723">
    <property type="term" value="F:RNA binding"/>
    <property type="evidence" value="ECO:0007669"/>
    <property type="project" value="UniProtKB-KW"/>
</dbReference>
<evidence type="ECO:0000256" key="1">
    <source>
        <dbReference type="ARBA" id="ARBA00000077"/>
    </source>
</evidence>
<evidence type="ECO:0000256" key="3">
    <source>
        <dbReference type="ARBA" id="ARBA00004496"/>
    </source>
</evidence>
<dbReference type="PROSITE" id="PS50994">
    <property type="entry name" value="INTEGRASE"/>
    <property type="match status" value="1"/>
</dbReference>
<keyword evidence="7" id="KW-0548">Nucleotidyltransferase</keyword>
<dbReference type="PANTHER" id="PTHR42648:SF11">
    <property type="entry name" value="TRANSPOSON TY4-P GAG-POL POLYPROTEIN"/>
    <property type="match status" value="1"/>
</dbReference>
<comment type="function">
    <text evidence="21">Reverse transcriptase/ribonuclease H (RT) is a multifunctional enzyme that catalyzes the conversion of the retro-elements RNA genome into dsDNA within the VLP. The enzyme displays a DNA polymerase activity that can copy either DNA or RNA templates, and a ribonuclease H (RNase H) activity that cleaves the RNA strand of RNA-DNA heteroduplexes during plus-strand synthesis and hydrolyzes RNA primers. The conversion leads to a linear dsDNA copy of the retrotransposon that includes long terminal repeats (LTRs) at both ends.</text>
</comment>
<dbReference type="InterPro" id="IPR039537">
    <property type="entry name" value="Retrotran_Ty1/copia-like"/>
</dbReference>
<feature type="compositionally biased region" description="Polar residues" evidence="25">
    <location>
        <begin position="601"/>
        <end position="616"/>
    </location>
</feature>
<evidence type="ECO:0000256" key="11">
    <source>
        <dbReference type="ARBA" id="ARBA00022801"/>
    </source>
</evidence>
<keyword evidence="13" id="KW-0694">RNA-binding</keyword>
<keyword evidence="11" id="KW-0378">Hydrolase</keyword>
<dbReference type="GO" id="GO:0006310">
    <property type="term" value="P:DNA recombination"/>
    <property type="evidence" value="ECO:0007669"/>
    <property type="project" value="UniProtKB-KW"/>
</dbReference>
<evidence type="ECO:0000256" key="5">
    <source>
        <dbReference type="ARBA" id="ARBA00022578"/>
    </source>
</evidence>
<keyword evidence="20" id="KW-0511">Multifunctional enzyme</keyword>
<dbReference type="AlphaFoldDB" id="Q8TFI5"/>
<keyword evidence="18" id="KW-0233">DNA recombination</keyword>
<gene>
    <name evidence="27" type="primary">pol</name>
</gene>
<dbReference type="GO" id="GO:0004523">
    <property type="term" value="F:RNA-DNA hybrid ribonuclease activity"/>
    <property type="evidence" value="ECO:0007669"/>
    <property type="project" value="UniProtKB-EC"/>
</dbReference>
<dbReference type="InterPro" id="IPR012337">
    <property type="entry name" value="RNaseH-like_sf"/>
</dbReference>
<feature type="region of interest" description="Disordered" evidence="25">
    <location>
        <begin position="590"/>
        <end position="616"/>
    </location>
</feature>
<evidence type="ECO:0000256" key="7">
    <source>
        <dbReference type="ARBA" id="ARBA00022695"/>
    </source>
</evidence>
<evidence type="ECO:0000256" key="24">
    <source>
        <dbReference type="ARBA" id="ARBA00049244"/>
    </source>
</evidence>
<dbReference type="GO" id="GO:0015074">
    <property type="term" value="P:DNA integration"/>
    <property type="evidence" value="ECO:0007669"/>
    <property type="project" value="UniProtKB-KW"/>
</dbReference>
<evidence type="ECO:0000256" key="6">
    <source>
        <dbReference type="ARBA" id="ARBA00022679"/>
    </source>
</evidence>
<evidence type="ECO:0000256" key="20">
    <source>
        <dbReference type="ARBA" id="ARBA00023268"/>
    </source>
</evidence>
<evidence type="ECO:0000256" key="16">
    <source>
        <dbReference type="ARBA" id="ARBA00022932"/>
    </source>
</evidence>
<feature type="domain" description="Integrase catalytic" evidence="26">
    <location>
        <begin position="206"/>
        <end position="373"/>
    </location>
</feature>
<keyword evidence="6" id="KW-0808">Transferase</keyword>
<reference evidence="27" key="1">
    <citation type="submission" date="2002-03" db="EMBL/GenBank/DDBJ databases">
        <title>Genomic evolution of the LTR-retrotransposons in hemiascomycetous yeasts.</title>
        <authorList>
            <person name="Neuveglise C."/>
            <person name="Feldmann H."/>
            <person name="Bon E."/>
            <person name="Gaillardin C."/>
            <person name="Casaregola S."/>
        </authorList>
    </citation>
    <scope>NUCLEOTIDE SEQUENCE</scope>
    <source>
        <strain evidence="27">CBS379</strain>
    </source>
</reference>
<comment type="catalytic activity">
    <reaction evidence="1">
        <text>Endonucleolytic cleavage to 5'-phosphomonoester.</text>
        <dbReference type="EC" id="3.1.26.4"/>
    </reaction>
</comment>
<dbReference type="SUPFAM" id="SSF56672">
    <property type="entry name" value="DNA/RNA polymerases"/>
    <property type="match status" value="1"/>
</dbReference>
<keyword evidence="9" id="KW-0479">Metal-binding</keyword>
<evidence type="ECO:0000256" key="9">
    <source>
        <dbReference type="ARBA" id="ARBA00022723"/>
    </source>
</evidence>
<evidence type="ECO:0000256" key="14">
    <source>
        <dbReference type="ARBA" id="ARBA00022908"/>
    </source>
</evidence>
<feature type="non-terminal residue" evidence="27">
    <location>
        <position position="1"/>
    </location>
</feature>
<comment type="catalytic activity">
    <reaction evidence="23">
        <text>DNA(n) + a 2'-deoxyribonucleoside 5'-triphosphate = DNA(n+1) + diphosphate</text>
        <dbReference type="Rhea" id="RHEA:22508"/>
        <dbReference type="Rhea" id="RHEA-COMP:17339"/>
        <dbReference type="Rhea" id="RHEA-COMP:17340"/>
        <dbReference type="ChEBI" id="CHEBI:33019"/>
        <dbReference type="ChEBI" id="CHEBI:61560"/>
        <dbReference type="ChEBI" id="CHEBI:173112"/>
        <dbReference type="EC" id="2.7.7.49"/>
    </reaction>
</comment>
<dbReference type="EMBL" id="AJ439547">
    <property type="protein sequence ID" value="CAD29529.1"/>
    <property type="molecule type" value="Genomic_DNA"/>
</dbReference>
<dbReference type="Pfam" id="PF07727">
    <property type="entry name" value="RVT_2"/>
    <property type="match status" value="1"/>
</dbReference>
<comment type="catalytic activity">
    <reaction evidence="24">
        <text>DNA(n) + a 2'-deoxyribonucleoside 5'-triphosphate = DNA(n+1) + diphosphate</text>
        <dbReference type="Rhea" id="RHEA:22508"/>
        <dbReference type="Rhea" id="RHEA-COMP:17339"/>
        <dbReference type="Rhea" id="RHEA-COMP:17340"/>
        <dbReference type="ChEBI" id="CHEBI:33019"/>
        <dbReference type="ChEBI" id="CHEBI:61560"/>
        <dbReference type="ChEBI" id="CHEBI:173112"/>
        <dbReference type="EC" id="2.7.7.7"/>
    </reaction>
</comment>
<evidence type="ECO:0000256" key="22">
    <source>
        <dbReference type="ARBA" id="ARBA00025615"/>
    </source>
</evidence>
<evidence type="ECO:0000256" key="10">
    <source>
        <dbReference type="ARBA" id="ARBA00022759"/>
    </source>
</evidence>
<keyword evidence="12" id="KW-0460">Magnesium</keyword>
<dbReference type="InterPro" id="IPR001584">
    <property type="entry name" value="Integrase_cat-core"/>
</dbReference>
<organism evidence="27">
    <name type="scientific">Maudiozyma exigua</name>
    <name type="common">Yeast</name>
    <name type="synonym">Kazachstania exigua</name>
    <dbReference type="NCBI Taxonomy" id="34358"/>
    <lineage>
        <taxon>Eukaryota</taxon>
        <taxon>Fungi</taxon>
        <taxon>Dikarya</taxon>
        <taxon>Ascomycota</taxon>
        <taxon>Saccharomycotina</taxon>
        <taxon>Saccharomycetes</taxon>
        <taxon>Saccharomycetales</taxon>
        <taxon>Saccharomycetaceae</taxon>
        <taxon>Maudiozyma</taxon>
    </lineage>
</organism>
<keyword evidence="15" id="KW-0695">RNA-directed DNA polymerase</keyword>
<dbReference type="PANTHER" id="PTHR42648">
    <property type="entry name" value="TRANSPOSASE, PUTATIVE-RELATED"/>
    <property type="match status" value="1"/>
</dbReference>
<dbReference type="InterPro" id="IPR013103">
    <property type="entry name" value="RVT_2"/>
</dbReference>
<dbReference type="GO" id="GO:0005737">
    <property type="term" value="C:cytoplasm"/>
    <property type="evidence" value="ECO:0007669"/>
    <property type="project" value="UniProtKB-SubCell"/>
</dbReference>
<keyword evidence="16" id="KW-0239">DNA-directed DNA polymerase</keyword>
<evidence type="ECO:0000256" key="2">
    <source>
        <dbReference type="ARBA" id="ARBA00004123"/>
    </source>
</evidence>
<dbReference type="GO" id="GO:0032196">
    <property type="term" value="P:transposition"/>
    <property type="evidence" value="ECO:0007669"/>
    <property type="project" value="UniProtKB-KW"/>
</dbReference>
<evidence type="ECO:0000256" key="13">
    <source>
        <dbReference type="ARBA" id="ARBA00022884"/>
    </source>
</evidence>
<evidence type="ECO:0000256" key="8">
    <source>
        <dbReference type="ARBA" id="ARBA00022722"/>
    </source>
</evidence>
<accession>Q8TFI5</accession>
<dbReference type="Pfam" id="PF00665">
    <property type="entry name" value="rve"/>
    <property type="match status" value="1"/>
</dbReference>
<keyword evidence="5" id="KW-0815">Transposition</keyword>
<sequence>GNSENNLDNLLIVDSGAEISVIRDISFLTGINHNPTDRLLGAGDQELKVNAAGTLRLNFGKTVIKIKALVSPDSTCNLISLHDLEKAGLIIDLQNRIVLNKNHKKIGNIIDCGRYICLPLKLITPNKGIHKVNNISKKLQMAFLHRLFGHINIKTIKESISNKLIKNISLNDVDWSHIDKFQCTDCMKGKATKHKHIVGSRLKYQNNYGPFQYIHSDLFGPVTGVSATSPSYFISFTDECTRFRWVYPLRTKSAESIYNIFDHLVRQIDTQFNTKILSFHMDRGSEYTNTEMQMFFQKHGIIPIYSSTTDSSSNGVAERSNLTFLNDCRTLLVSSHLPNSLWFNAVEFATLMRNAFINSTNKMSPRGKAGLAGLDASTILPFGQEVVVHNHKVKNKLHPRGITGYALSPSKESHGYLIYLPSTKQIIDTSNYVLVKNLANNTTADNSIFDDLITIYEQDIDTSILDGTPIDSTYNNNNAALGGTGTGNGLEGFDDYNNDALGGTGNGNGNGLEGIDDYIKTALGGSGPGNGNGLEVIDDNNELLHFDDENSPLNESNDNIPLDALEDISNGDNSQEGTAIDEFTNFTDDSQEADLHPLDSGETNHNSTPIDNTAANDTTIVTDEQSQILPSSGGRKKIESMLKKNGNSLSTFQNPRKRVRSNITDKSETRKDLQEEKDYKETGIRPKKLRRRVNYIKAIKHVMQTKQLNPSLNYFDAIVHNKSTTESKEYKAAYDKEINQLMKMNTWDNNQLYDAKDIPSKKIINSMFIFTTKRDGTRKCRFVARGDQQHPSTYDENAIANTVHHYALMTSLSLALDSKKYIVQLDISSAYLYADLSEELYIRTPPHMSKRGKVMRLNKSLYGLKQSGANWYNTIKEYLIKKCKLQEVKGWSCVFRNKDLTVCLFVDDMVVTSSNRELANKFIDTLKKKFETKVVNTGEIDNQGYAYYDILGLEIEYKFGSKMKIGMEKSLQSKLTTLDVNLNHSGKMLKAPAPPGTVITKCEPETTEDEYKKDVKWLQRIIGLASYVAYKYRFDLLFYVNTLAQHTLFPSKQVKRLATLMVQYLWDTKHKKLIWYAKDTNQNDLHAITDAAFANLDGYGSQVGYFIRLNNKIIGGSSSRAKLTCTSSTEAEIYAVSRAIPMLDSLKLLIPKISPTKLNAEIKSDSMSTINIATSDDDKKFRNRFFGTKAMRIRDEVQQLGLNIKYINTEENTADVLTKPLSYKRFLKLTADWIS</sequence>
<dbReference type="GO" id="GO:0003964">
    <property type="term" value="F:RNA-directed DNA polymerase activity"/>
    <property type="evidence" value="ECO:0007669"/>
    <property type="project" value="UniProtKB-KW"/>
</dbReference>
<name>Q8TFI5_MAUEX</name>
<dbReference type="GO" id="GO:0003887">
    <property type="term" value="F:DNA-directed DNA polymerase activity"/>
    <property type="evidence" value="ECO:0007669"/>
    <property type="project" value="UniProtKB-KW"/>
</dbReference>
<keyword evidence="14" id="KW-0229">DNA integration</keyword>
<evidence type="ECO:0000256" key="15">
    <source>
        <dbReference type="ARBA" id="ARBA00022918"/>
    </source>
</evidence>
<proteinExistence type="predicted"/>
<keyword evidence="17" id="KW-0238">DNA-binding</keyword>
<dbReference type="GO" id="GO:0003677">
    <property type="term" value="F:DNA binding"/>
    <property type="evidence" value="ECO:0007669"/>
    <property type="project" value="UniProtKB-KW"/>
</dbReference>
<dbReference type="GO" id="GO:0005634">
    <property type="term" value="C:nucleus"/>
    <property type="evidence" value="ECO:0007669"/>
    <property type="project" value="UniProtKB-SubCell"/>
</dbReference>
<keyword evidence="8" id="KW-0540">Nuclease</keyword>
<keyword evidence="19" id="KW-0539">Nucleus</keyword>
<dbReference type="InterPro" id="IPR043502">
    <property type="entry name" value="DNA/RNA_pol_sf"/>
</dbReference>
<evidence type="ECO:0000256" key="21">
    <source>
        <dbReference type="ARBA" id="ARBA00025590"/>
    </source>
</evidence>
<evidence type="ECO:0000313" key="27">
    <source>
        <dbReference type="EMBL" id="CAD29529.1"/>
    </source>
</evidence>
<keyword evidence="10" id="KW-0255">Endonuclease</keyword>
<dbReference type="SUPFAM" id="SSF53098">
    <property type="entry name" value="Ribonuclease H-like"/>
    <property type="match status" value="1"/>
</dbReference>
<evidence type="ECO:0000256" key="12">
    <source>
        <dbReference type="ARBA" id="ARBA00022842"/>
    </source>
</evidence>
<keyword evidence="4" id="KW-0963">Cytoplasm</keyword>
<dbReference type="Gene3D" id="3.30.420.10">
    <property type="entry name" value="Ribonuclease H-like superfamily/Ribonuclease H"/>
    <property type="match status" value="2"/>
</dbReference>
<evidence type="ECO:0000256" key="18">
    <source>
        <dbReference type="ARBA" id="ARBA00023172"/>
    </source>
</evidence>